<dbReference type="EMBL" id="CP012713">
    <property type="protein sequence ID" value="ALF16852.1"/>
    <property type="molecule type" value="Genomic_DNA"/>
</dbReference>
<dbReference type="SMART" id="SM00062">
    <property type="entry name" value="PBPb"/>
    <property type="match status" value="1"/>
</dbReference>
<name>A0A0M4SN55_9FUSO</name>
<dbReference type="Proteomes" id="UP000063147">
    <property type="component" value="Chromosome"/>
</dbReference>
<dbReference type="Gene3D" id="3.40.190.10">
    <property type="entry name" value="Periplasmic binding protein-like II"/>
    <property type="match status" value="2"/>
</dbReference>
<evidence type="ECO:0000259" key="3">
    <source>
        <dbReference type="PROSITE" id="PS50943"/>
    </source>
</evidence>
<sequence>MKKILIVLLIAIVSVISYANNDGVEKILKRGVLYVGTTSDYKPFTYIENGEHKSYDIEVAKLIAKELGVKVEFVPTTWKTLLDDLQAGKFDIAMGGITRTTKRQAICNMTNPYLVFGKCFLVRKGDKNKYNSLEAVNKPNVRVGVNIGGTNEALVNEYITKATVIRYKNNLDVPVALEKGEVDVMITETPEAITYQKNNPKLEGALLDKTLTKSQMGYMIAKENQHLLNTVNFILSELELRGEIEKLQKKYLK</sequence>
<dbReference type="PROSITE" id="PS50943">
    <property type="entry name" value="HTH_CROC1"/>
    <property type="match status" value="1"/>
</dbReference>
<reference evidence="4 5" key="1">
    <citation type="submission" date="2015-09" db="EMBL/GenBank/DDBJ databases">
        <authorList>
            <person name="Jackson K.R."/>
            <person name="Lunt B.L."/>
            <person name="Fisher J.N.B."/>
            <person name="Gardner A.V."/>
            <person name="Bailey M.E."/>
            <person name="Deus L.M."/>
            <person name="Earl A.S."/>
            <person name="Gibby P.D."/>
            <person name="Hartmann K.A."/>
            <person name="Liu J.E."/>
            <person name="Manci A.M."/>
            <person name="Nielsen D.A."/>
            <person name="Solomon M.B."/>
            <person name="Breakwell D.P."/>
            <person name="Burnett S.H."/>
            <person name="Grose J.H."/>
        </authorList>
    </citation>
    <scope>NUCLEOTIDE SEQUENCE [LARGE SCALE GENOMIC DNA]</scope>
    <source>
        <strain evidence="4 5">KCOM 1279</strain>
    </source>
</reference>
<keyword evidence="1 2" id="KW-0732">Signal</keyword>
<dbReference type="InterPro" id="IPR037298">
    <property type="entry name" value="PheC_PBP2"/>
</dbReference>
<accession>A0A0M4SN55</accession>
<gene>
    <name evidence="4" type="ORF">RN98_00980</name>
</gene>
<dbReference type="InterPro" id="IPR001638">
    <property type="entry name" value="Solute-binding_3/MltF_N"/>
</dbReference>
<dbReference type="RefSeq" id="WP_008695056.1">
    <property type="nucleotide sequence ID" value="NZ_CP012713.1"/>
</dbReference>
<feature type="domain" description="HTH cro/C1-type" evidence="3">
    <location>
        <begin position="47"/>
        <end position="74"/>
    </location>
</feature>
<evidence type="ECO:0000256" key="1">
    <source>
        <dbReference type="ARBA" id="ARBA00022729"/>
    </source>
</evidence>
<dbReference type="SUPFAM" id="SSF53850">
    <property type="entry name" value="Periplasmic binding protein-like II"/>
    <property type="match status" value="1"/>
</dbReference>
<evidence type="ECO:0000256" key="2">
    <source>
        <dbReference type="SAM" id="SignalP"/>
    </source>
</evidence>
<evidence type="ECO:0000313" key="5">
    <source>
        <dbReference type="Proteomes" id="UP000063147"/>
    </source>
</evidence>
<proteinExistence type="predicted"/>
<dbReference type="AlphaFoldDB" id="A0A0M4SN55"/>
<dbReference type="PANTHER" id="PTHR35936">
    <property type="entry name" value="MEMBRANE-BOUND LYTIC MUREIN TRANSGLYCOSYLASE F"/>
    <property type="match status" value="1"/>
</dbReference>
<dbReference type="CDD" id="cd01069">
    <property type="entry name" value="PBP2_PheC"/>
    <property type="match status" value="1"/>
</dbReference>
<dbReference type="PATRIC" id="fig|76859.3.peg.198"/>
<evidence type="ECO:0000313" key="4">
    <source>
        <dbReference type="EMBL" id="ALF16852.1"/>
    </source>
</evidence>
<organism evidence="4">
    <name type="scientific">Fusobacterium animalis</name>
    <dbReference type="NCBI Taxonomy" id="76859"/>
    <lineage>
        <taxon>Bacteria</taxon>
        <taxon>Fusobacteriati</taxon>
        <taxon>Fusobacteriota</taxon>
        <taxon>Fusobacteriia</taxon>
        <taxon>Fusobacteriales</taxon>
        <taxon>Fusobacteriaceae</taxon>
        <taxon>Fusobacterium</taxon>
    </lineage>
</organism>
<feature type="signal peptide" evidence="2">
    <location>
        <begin position="1"/>
        <end position="19"/>
    </location>
</feature>
<feature type="chain" id="PRO_5005801660" evidence="2">
    <location>
        <begin position="20"/>
        <end position="253"/>
    </location>
</feature>
<protein>
    <submittedName>
        <fullName evidence="4">Cyclohexadienyl dehydratase</fullName>
    </submittedName>
</protein>
<dbReference type="Pfam" id="PF00497">
    <property type="entry name" value="SBP_bac_3"/>
    <property type="match status" value="1"/>
</dbReference>
<dbReference type="InterPro" id="IPR001387">
    <property type="entry name" value="Cro/C1-type_HTH"/>
</dbReference>
<dbReference type="GO" id="GO:0016836">
    <property type="term" value="F:hydro-lyase activity"/>
    <property type="evidence" value="ECO:0007669"/>
    <property type="project" value="InterPro"/>
</dbReference>
<dbReference type="PANTHER" id="PTHR35936:SF19">
    <property type="entry name" value="AMINO-ACID-BINDING PROTEIN YXEM-RELATED"/>
    <property type="match status" value="1"/>
</dbReference>
<dbReference type="OrthoDB" id="9811552at2"/>